<dbReference type="PROSITE" id="PS51318">
    <property type="entry name" value="TAT"/>
    <property type="match status" value="1"/>
</dbReference>
<feature type="signal peptide" evidence="1">
    <location>
        <begin position="1"/>
        <end position="36"/>
    </location>
</feature>
<organism evidence="2 3">
    <name type="scientific">Candidatus Mycobacterium methanotrophicum</name>
    <dbReference type="NCBI Taxonomy" id="2943498"/>
    <lineage>
        <taxon>Bacteria</taxon>
        <taxon>Bacillati</taxon>
        <taxon>Actinomycetota</taxon>
        <taxon>Actinomycetes</taxon>
        <taxon>Mycobacteriales</taxon>
        <taxon>Mycobacteriaceae</taxon>
        <taxon>Mycobacterium</taxon>
    </lineage>
</organism>
<dbReference type="RefSeq" id="WP_249763247.1">
    <property type="nucleotide sequence ID" value="NZ_CP097320.1"/>
</dbReference>
<evidence type="ECO:0000313" key="3">
    <source>
        <dbReference type="Proteomes" id="UP001056610"/>
    </source>
</evidence>
<keyword evidence="1" id="KW-0732">Signal</keyword>
<keyword evidence="3" id="KW-1185">Reference proteome</keyword>
<evidence type="ECO:0000256" key="1">
    <source>
        <dbReference type="SAM" id="SignalP"/>
    </source>
</evidence>
<name>A0ABY4QP29_9MYCO</name>
<evidence type="ECO:0008006" key="4">
    <source>
        <dbReference type="Google" id="ProtNLM"/>
    </source>
</evidence>
<proteinExistence type="predicted"/>
<evidence type="ECO:0000313" key="2">
    <source>
        <dbReference type="EMBL" id="UQX12614.1"/>
    </source>
</evidence>
<gene>
    <name evidence="2" type="ORF">M5I08_10575</name>
</gene>
<feature type="chain" id="PRO_5045700360" description="DUF4394 domain-containing protein" evidence="1">
    <location>
        <begin position="37"/>
        <end position="534"/>
    </location>
</feature>
<sequence length="534" mass="54212">MNGVAPTPRRRIPRTLGAVAGGLLGVALLPAAAAFADDYGNYDLVPSSVDTAGAVETVEDGGVPNFLIELPPALIGSVQGTQEFDVDDPSNTQVGTVVADVANTTVIVGGTNQEILITSDDGYTNVGTAAGNVPPVGSVFDTYTYSSDSSVVYSDIPTATGDQISFTWDTPFGDFDIPTSYDAITTVVPVSIAGAGTDATGDSLTGATFVLSGTETVDGVNGLPPVDYDLLGTQTFDVDNASGTQIGSFSVDVANSSDFAGNSTQDVLVTSSSGDAPAVGSVIDYFFLLGSHDSVYNVYSDIPSTTGGADTITDTVVTPLGNSAIPIDFDAAAGLADELDGTSPVGTAIDLPNDYDITPEGSGTIVGIDGIQPADIDVQGTQEFGYTDLATGQTGTFDADVAQSTIIFFNTIPQEQLVVTSSSGDAPAVGSVFEMDNYGDGYESIYSDIPSTTGSNTITDTFVTPFGDFQIPDTYVAAAAFAADSSTNFADPGASTAAADLLSSLDPSAALDSGAFADVFPHLDAALNLLAGPF</sequence>
<dbReference type="Proteomes" id="UP001056610">
    <property type="component" value="Chromosome"/>
</dbReference>
<dbReference type="EMBL" id="CP097320">
    <property type="protein sequence ID" value="UQX12614.1"/>
    <property type="molecule type" value="Genomic_DNA"/>
</dbReference>
<accession>A0ABY4QP29</accession>
<dbReference type="InterPro" id="IPR006311">
    <property type="entry name" value="TAT_signal"/>
</dbReference>
<reference evidence="2" key="1">
    <citation type="submission" date="2022-05" db="EMBL/GenBank/DDBJ databases">
        <title>A methanotrophic Mycobacterium dominates a cave microbial ecosystem.</title>
        <authorList>
            <person name="Van Spanning R.J.M."/>
            <person name="Guan Q."/>
            <person name="Melkonian C."/>
            <person name="Gallant J."/>
            <person name="Polerecky L."/>
            <person name="Flot J.-F."/>
            <person name="Brandt B.W."/>
            <person name="Braster M."/>
            <person name="Iturbe Espinoza P."/>
            <person name="Aerts J."/>
            <person name="Meima-Franke M."/>
            <person name="Piersma S.R."/>
            <person name="Bunduc C."/>
            <person name="Ummels R."/>
            <person name="Pain A."/>
            <person name="Fleming E.J."/>
            <person name="van der Wel N."/>
            <person name="Gherman V.D."/>
            <person name="Sarbu S.M."/>
            <person name="Bodelier P.L.E."/>
            <person name="Bitter W."/>
        </authorList>
    </citation>
    <scope>NUCLEOTIDE SEQUENCE</scope>
    <source>
        <strain evidence="2">Sulfur Cave</strain>
    </source>
</reference>
<protein>
    <recommendedName>
        <fullName evidence="4">DUF4394 domain-containing protein</fullName>
    </recommendedName>
</protein>